<feature type="region of interest" description="Disordered" evidence="1">
    <location>
        <begin position="32"/>
        <end position="72"/>
    </location>
</feature>
<dbReference type="Proteomes" id="UP000033772">
    <property type="component" value="Unassembled WGS sequence"/>
</dbReference>
<feature type="compositionally biased region" description="Low complexity" evidence="1">
    <location>
        <begin position="34"/>
        <end position="63"/>
    </location>
</feature>
<organism evidence="3 4">
    <name type="scientific">Nocardioides luteus</name>
    <dbReference type="NCBI Taxonomy" id="1844"/>
    <lineage>
        <taxon>Bacteria</taxon>
        <taxon>Bacillati</taxon>
        <taxon>Actinomycetota</taxon>
        <taxon>Actinomycetes</taxon>
        <taxon>Propionibacteriales</taxon>
        <taxon>Nocardioidaceae</taxon>
        <taxon>Nocardioides</taxon>
    </lineage>
</organism>
<evidence type="ECO:0000259" key="2">
    <source>
        <dbReference type="Pfam" id="PF26056"/>
    </source>
</evidence>
<keyword evidence="4" id="KW-1185">Reference proteome</keyword>
<dbReference type="AlphaFoldDB" id="A0A1J4NAU9"/>
<name>A0A1J4NAU9_9ACTN</name>
<evidence type="ECO:0000313" key="3">
    <source>
        <dbReference type="EMBL" id="OIJ28622.1"/>
    </source>
</evidence>
<dbReference type="STRING" id="1844.UG56_002290"/>
<dbReference type="InterPro" id="IPR058330">
    <property type="entry name" value="DUF8017"/>
</dbReference>
<sequence length="247" mass="24695">MVIVVALLVLLVVLVAAAGVVAWRLVAQSAGDVPPATAPSTSAAPATSAAATPSPAGPSGTPSMAQPTGPWQSVTSAKDAMAYDVPGSWRPGPETLAGFESSEGEVQAIMHGVAFGGDDWCGPGSSHTLVGFVTPGSRSDKGTIEATATHWAVSAGQSEDGKTPTGSLGDPRPVELDDGRTTATAVTATTTPVDPECAVPTLEVTVVSVPRAAGKTALFVMVADRDVDGADSDATLARVIASIRPAR</sequence>
<feature type="domain" description="DUF8017" evidence="2">
    <location>
        <begin position="68"/>
        <end position="246"/>
    </location>
</feature>
<proteinExistence type="predicted"/>
<protein>
    <recommendedName>
        <fullName evidence="2">DUF8017 domain-containing protein</fullName>
    </recommendedName>
</protein>
<evidence type="ECO:0000256" key="1">
    <source>
        <dbReference type="SAM" id="MobiDB-lite"/>
    </source>
</evidence>
<dbReference type="EMBL" id="JZDQ02000002">
    <property type="protein sequence ID" value="OIJ28622.1"/>
    <property type="molecule type" value="Genomic_DNA"/>
</dbReference>
<accession>A0A1J4NAU9</accession>
<comment type="caution">
    <text evidence="3">The sequence shown here is derived from an EMBL/GenBank/DDBJ whole genome shotgun (WGS) entry which is preliminary data.</text>
</comment>
<evidence type="ECO:0000313" key="4">
    <source>
        <dbReference type="Proteomes" id="UP000033772"/>
    </source>
</evidence>
<reference evidence="3" key="1">
    <citation type="submission" date="2016-10" db="EMBL/GenBank/DDBJ databases">
        <title>Draft Genome Sequence of Nocardioides luteus Strain BAFB, an Alkane-Degrading Bacterium Isolated from JP-7 Polluted Soil.</title>
        <authorList>
            <person name="Brown L."/>
            <person name="Ruiz O.N."/>
            <person name="Gunasekera T."/>
        </authorList>
    </citation>
    <scope>NUCLEOTIDE SEQUENCE [LARGE SCALE GENOMIC DNA]</scope>
    <source>
        <strain evidence="3">BAFB</strain>
    </source>
</reference>
<gene>
    <name evidence="3" type="ORF">UG56_002290</name>
</gene>
<dbReference type="Pfam" id="PF26056">
    <property type="entry name" value="DUF8017"/>
    <property type="match status" value="1"/>
</dbReference>